<dbReference type="GO" id="GO:0005249">
    <property type="term" value="F:voltage-gated potassium channel activity"/>
    <property type="evidence" value="ECO:0007669"/>
    <property type="project" value="InterPro"/>
</dbReference>
<keyword evidence="2" id="KW-0407">Ion channel</keyword>
<keyword evidence="2" id="KW-0406">Ion transport</keyword>
<dbReference type="AlphaFoldDB" id="A0A250XB98"/>
<dbReference type="PANTHER" id="PTHR45743:SF2">
    <property type="entry name" value="POTASSIUM CHANNEL AKT1"/>
    <property type="match status" value="1"/>
</dbReference>
<keyword evidence="5" id="KW-0472">Membrane</keyword>
<dbReference type="PROSITE" id="PS50042">
    <property type="entry name" value="CNMP_BINDING_3"/>
    <property type="match status" value="1"/>
</dbReference>
<keyword evidence="8" id="KW-1185">Reference proteome</keyword>
<keyword evidence="5" id="KW-0812">Transmembrane</keyword>
<feature type="transmembrane region" description="Helical" evidence="5">
    <location>
        <begin position="83"/>
        <end position="102"/>
    </location>
</feature>
<evidence type="ECO:0000313" key="7">
    <source>
        <dbReference type="EMBL" id="GAX80357.1"/>
    </source>
</evidence>
<organism evidence="7 8">
    <name type="scientific">Chlamydomonas eustigma</name>
    <dbReference type="NCBI Taxonomy" id="1157962"/>
    <lineage>
        <taxon>Eukaryota</taxon>
        <taxon>Viridiplantae</taxon>
        <taxon>Chlorophyta</taxon>
        <taxon>core chlorophytes</taxon>
        <taxon>Chlorophyceae</taxon>
        <taxon>CS clade</taxon>
        <taxon>Chlamydomonadales</taxon>
        <taxon>Chlamydomonadaceae</taxon>
        <taxon>Chlamydomonas</taxon>
    </lineage>
</organism>
<feature type="compositionally biased region" description="Basic and acidic residues" evidence="4">
    <location>
        <begin position="23"/>
        <end position="42"/>
    </location>
</feature>
<dbReference type="Gene3D" id="1.10.287.70">
    <property type="match status" value="1"/>
</dbReference>
<feature type="transmembrane region" description="Helical" evidence="5">
    <location>
        <begin position="348"/>
        <end position="373"/>
    </location>
</feature>
<dbReference type="PROSITE" id="PS50088">
    <property type="entry name" value="ANK_REPEAT"/>
    <property type="match status" value="2"/>
</dbReference>
<dbReference type="OrthoDB" id="2012993at2759"/>
<sequence>MVKLSSVSPEGYTTDADVSPSTVHKDPKLAQSKERHDISGKKEHLRTKVASDLEEEEQGTQSLSSERRGAFRWTLPIIMPNDTWYLCFWYGIVVYALVTAFVEPLKMAYFPVQVSLQAHVFFAFMEISATLIFFLDIVFKFFLAYQDPDTKEIITSSRAIQLRYLSFLFWFDVVFMFPWAAVILSANPGLFNFQSYTTADMSSNANSMSSMSPMQPPLAPSTPAMAQPVESSTALYISLLGLLKLGRLYNLFDFFNRLDLSMVFDQVTMTILRNFTYVVISCHVFACIYFFNARVEEFKYDSWTGRNSYRFDGQPVSVQYLYSFYVSLLASAGLGDSDFYSNSPSESLIMSVFMMFSTILSAYILGTVTLMMVKGDKRSKVFRDRTMMLHQFSTYNQLPDELDTAMKQHLNLHYTNEHMSDAKVLAPYPSAITRRVLSHLYLEPIQQCSLFYNCKRKFLNAVMAACRTEMFMPNIQLLSEGDIVADLYMVISGEVIISSDGRGGDVSTRDGNRTLDPNGSVISIGNSSMNASALDSSKIFRGASNTSMRNPRGASSMVRGEKRGPSQCFGEVAFFTDTPQPDAVWTTSLVRVLVFPRRAYDGFINTFASNIRKMLTNLKRDCEKDLFTEIREAFELIPRTPNDLYSRLGHYMKEGVLTTIDLPTQEIEELRHLLSGNKLKHLERMQIINSSIAAFYAKMEAQSVIEFLDAASKGDEKTVKKLLKQGLSASCADYDKRTALMVAAQEGREDVLRILVQYKANVHALDIFGTNALVGAVRYNHPGSAAILLAAGCSLKDCTMTIKTDVIMSIVDKDIQKLTDYLSAGADPNMSDHAGSSLLHVAAGEGYLAAVELLVDFGADVLIEDRCNDAWGSMPIHVAKRMNVHEVVAYLEPLVHKALAARAEAQRQKMAEPTKGMLGGSNRYYMRPILVPSPSSRSEDEVVQL</sequence>
<dbReference type="Gene3D" id="1.25.40.20">
    <property type="entry name" value="Ankyrin repeat-containing domain"/>
    <property type="match status" value="2"/>
</dbReference>
<keyword evidence="2" id="KW-0813">Transport</keyword>
<dbReference type="SUPFAM" id="SSF51206">
    <property type="entry name" value="cAMP-binding domain-like"/>
    <property type="match status" value="1"/>
</dbReference>
<feature type="transmembrane region" description="Helical" evidence="5">
    <location>
        <begin position="233"/>
        <end position="250"/>
    </location>
</feature>
<gene>
    <name evidence="7" type="ORF">CEUSTIGMA_g7796.t1</name>
</gene>
<dbReference type="Gene3D" id="2.60.120.10">
    <property type="entry name" value="Jelly Rolls"/>
    <property type="match status" value="1"/>
</dbReference>
<evidence type="ECO:0000256" key="4">
    <source>
        <dbReference type="SAM" id="MobiDB-lite"/>
    </source>
</evidence>
<dbReference type="STRING" id="1157962.A0A250XB98"/>
<dbReference type="InterPro" id="IPR002110">
    <property type="entry name" value="Ankyrin_rpt"/>
</dbReference>
<comment type="caution">
    <text evidence="7">The sequence shown here is derived from an EMBL/GenBank/DDBJ whole genome shotgun (WGS) entry which is preliminary data.</text>
</comment>
<dbReference type="PROSITE" id="PS50297">
    <property type="entry name" value="ANK_REP_REGION"/>
    <property type="match status" value="2"/>
</dbReference>
<keyword evidence="3" id="KW-0040">ANK repeat</keyword>
<keyword evidence="5" id="KW-1133">Transmembrane helix</keyword>
<feature type="transmembrane region" description="Helical" evidence="5">
    <location>
        <begin position="164"/>
        <end position="186"/>
    </location>
</feature>
<dbReference type="Proteomes" id="UP000232323">
    <property type="component" value="Unassembled WGS sequence"/>
</dbReference>
<dbReference type="PANTHER" id="PTHR45743">
    <property type="entry name" value="POTASSIUM CHANNEL AKT1"/>
    <property type="match status" value="1"/>
</dbReference>
<dbReference type="Pfam" id="PF12796">
    <property type="entry name" value="Ank_2"/>
    <property type="match status" value="2"/>
</dbReference>
<keyword evidence="1" id="KW-0630">Potassium</keyword>
<dbReference type="SUPFAM" id="SSF48403">
    <property type="entry name" value="Ankyrin repeat"/>
    <property type="match status" value="1"/>
</dbReference>
<evidence type="ECO:0000256" key="2">
    <source>
        <dbReference type="ARBA" id="ARBA00022882"/>
    </source>
</evidence>
<dbReference type="GO" id="GO:0034702">
    <property type="term" value="C:monoatomic ion channel complex"/>
    <property type="evidence" value="ECO:0007669"/>
    <property type="project" value="UniProtKB-KW"/>
</dbReference>
<evidence type="ECO:0000256" key="5">
    <source>
        <dbReference type="SAM" id="Phobius"/>
    </source>
</evidence>
<evidence type="ECO:0000256" key="3">
    <source>
        <dbReference type="PROSITE-ProRule" id="PRU00023"/>
    </source>
</evidence>
<feature type="region of interest" description="Disordered" evidence="4">
    <location>
        <begin position="1"/>
        <end position="61"/>
    </location>
</feature>
<proteinExistence type="predicted"/>
<protein>
    <recommendedName>
        <fullName evidence="6">Cyclic nucleotide-binding domain-containing protein</fullName>
    </recommendedName>
</protein>
<dbReference type="EMBL" id="BEGY01000051">
    <property type="protein sequence ID" value="GAX80357.1"/>
    <property type="molecule type" value="Genomic_DNA"/>
</dbReference>
<evidence type="ECO:0000256" key="1">
    <source>
        <dbReference type="ARBA" id="ARBA00022826"/>
    </source>
</evidence>
<dbReference type="InterPro" id="IPR000595">
    <property type="entry name" value="cNMP-bd_dom"/>
</dbReference>
<name>A0A250XB98_9CHLO</name>
<feature type="transmembrane region" description="Helical" evidence="5">
    <location>
        <begin position="122"/>
        <end position="143"/>
    </location>
</feature>
<feature type="domain" description="Cyclic nucleotide-binding" evidence="6">
    <location>
        <begin position="450"/>
        <end position="621"/>
    </location>
</feature>
<dbReference type="InterPro" id="IPR018490">
    <property type="entry name" value="cNMP-bd_dom_sf"/>
</dbReference>
<dbReference type="SMART" id="SM00248">
    <property type="entry name" value="ANK"/>
    <property type="match status" value="4"/>
</dbReference>
<keyword evidence="1" id="KW-0631">Potassium channel</keyword>
<keyword evidence="1" id="KW-0633">Potassium transport</keyword>
<accession>A0A250XB98</accession>
<evidence type="ECO:0000259" key="6">
    <source>
        <dbReference type="PROSITE" id="PS50042"/>
    </source>
</evidence>
<feature type="transmembrane region" description="Helical" evidence="5">
    <location>
        <begin position="271"/>
        <end position="291"/>
    </location>
</feature>
<feature type="repeat" description="ANK" evidence="3">
    <location>
        <begin position="735"/>
        <end position="767"/>
    </location>
</feature>
<dbReference type="InterPro" id="IPR045319">
    <property type="entry name" value="KAT/AKT"/>
</dbReference>
<dbReference type="InterPro" id="IPR014710">
    <property type="entry name" value="RmlC-like_jellyroll"/>
</dbReference>
<dbReference type="InterPro" id="IPR036770">
    <property type="entry name" value="Ankyrin_rpt-contain_sf"/>
</dbReference>
<dbReference type="SUPFAM" id="SSF81324">
    <property type="entry name" value="Voltage-gated potassium channels"/>
    <property type="match status" value="1"/>
</dbReference>
<reference evidence="7 8" key="1">
    <citation type="submission" date="2017-08" db="EMBL/GenBank/DDBJ databases">
        <title>Acidophilic green algal genome provides insights into adaptation to an acidic environment.</title>
        <authorList>
            <person name="Hirooka S."/>
            <person name="Hirose Y."/>
            <person name="Kanesaki Y."/>
            <person name="Higuchi S."/>
            <person name="Fujiwara T."/>
            <person name="Onuma R."/>
            <person name="Era A."/>
            <person name="Ohbayashi R."/>
            <person name="Uzuka A."/>
            <person name="Nozaki H."/>
            <person name="Yoshikawa H."/>
            <person name="Miyagishima S.Y."/>
        </authorList>
    </citation>
    <scope>NUCLEOTIDE SEQUENCE [LARGE SCALE GENOMIC DNA]</scope>
    <source>
        <strain evidence="7 8">NIES-2499</strain>
    </source>
</reference>
<keyword evidence="2" id="KW-0851">Voltage-gated channel</keyword>
<feature type="repeat" description="ANK" evidence="3">
    <location>
        <begin position="834"/>
        <end position="866"/>
    </location>
</feature>
<evidence type="ECO:0000313" key="8">
    <source>
        <dbReference type="Proteomes" id="UP000232323"/>
    </source>
</evidence>